<evidence type="ECO:0000313" key="3">
    <source>
        <dbReference type="Proteomes" id="UP001319200"/>
    </source>
</evidence>
<evidence type="ECO:0000313" key="2">
    <source>
        <dbReference type="EMBL" id="MBT1699811.1"/>
    </source>
</evidence>
<feature type="transmembrane region" description="Helical" evidence="1">
    <location>
        <begin position="7"/>
        <end position="29"/>
    </location>
</feature>
<keyword evidence="1" id="KW-0812">Transmembrane</keyword>
<dbReference type="AlphaFoldDB" id="A0AAP2DNU3"/>
<accession>A0AAP2DNU3</accession>
<keyword evidence="1" id="KW-0472">Membrane</keyword>
<name>A0AAP2DNU3_9BACT</name>
<comment type="caution">
    <text evidence="2">The sequence shown here is derived from an EMBL/GenBank/DDBJ whole genome shotgun (WGS) entry which is preliminary data.</text>
</comment>
<dbReference type="EMBL" id="JAHESF010000030">
    <property type="protein sequence ID" value="MBT1699811.1"/>
    <property type="molecule type" value="Genomic_DNA"/>
</dbReference>
<proteinExistence type="predicted"/>
<evidence type="ECO:0000256" key="1">
    <source>
        <dbReference type="SAM" id="Phobius"/>
    </source>
</evidence>
<feature type="transmembrane region" description="Helical" evidence="1">
    <location>
        <begin position="105"/>
        <end position="121"/>
    </location>
</feature>
<feature type="transmembrane region" description="Helical" evidence="1">
    <location>
        <begin position="227"/>
        <end position="245"/>
    </location>
</feature>
<feature type="transmembrane region" description="Helical" evidence="1">
    <location>
        <begin position="200"/>
        <end position="221"/>
    </location>
</feature>
<feature type="transmembrane region" description="Helical" evidence="1">
    <location>
        <begin position="159"/>
        <end position="179"/>
    </location>
</feature>
<dbReference type="RefSeq" id="WP_254167999.1">
    <property type="nucleotide sequence ID" value="NZ_JAHESF010000030.1"/>
</dbReference>
<feature type="transmembrane region" description="Helical" evidence="1">
    <location>
        <begin position="128"/>
        <end position="147"/>
    </location>
</feature>
<keyword evidence="3" id="KW-1185">Reference proteome</keyword>
<sequence>MHRIIRLYRLFNILSLDIVAGAVISAMFFAKLLGVAILSYGLMALGLTVWIIYTADHLRDAKAIGKQAASERHRFHQKHFMVLFVLMVVALAADTIIIFFIRKQVFMWGLFLAALVAVYLLGQRYLKFLKEIFIAVLYTAGVLLPSLSVTKLSITSVHMVLIMQFGLTALTNLLMFSWFDSDTDTADKLSSFVTVLGRRFTAYCIWTLLVVNFALGVVLCLTSGCSGPVFIFWAMNAVLLLIFIFRHKLVPYYRLTGDAVFLIPGIYLL</sequence>
<reference evidence="2 3" key="1">
    <citation type="submission" date="2021-05" db="EMBL/GenBank/DDBJ databases">
        <title>A Polyphasic approach of four new species of the genus Ohtaekwangia: Ohtaekwangia histidinii sp. nov., Ohtaekwangia cretensis sp. nov., Ohtaekwangia indiensis sp. nov., Ohtaekwangia reichenbachii sp. nov. from diverse environment.</title>
        <authorList>
            <person name="Octaviana S."/>
        </authorList>
    </citation>
    <scope>NUCLEOTIDE SEQUENCE [LARGE SCALE GENOMIC DNA]</scope>
    <source>
        <strain evidence="2 3">PWU4</strain>
    </source>
</reference>
<evidence type="ECO:0008006" key="4">
    <source>
        <dbReference type="Google" id="ProtNLM"/>
    </source>
</evidence>
<protein>
    <recommendedName>
        <fullName evidence="4">UbiA prenyltransferase family protein</fullName>
    </recommendedName>
</protein>
<feature type="transmembrane region" description="Helical" evidence="1">
    <location>
        <begin position="35"/>
        <end position="53"/>
    </location>
</feature>
<organism evidence="2 3">
    <name type="scientific">Chryseosolibacter histidini</name>
    <dbReference type="NCBI Taxonomy" id="2782349"/>
    <lineage>
        <taxon>Bacteria</taxon>
        <taxon>Pseudomonadati</taxon>
        <taxon>Bacteroidota</taxon>
        <taxon>Cytophagia</taxon>
        <taxon>Cytophagales</taxon>
        <taxon>Chryseotaleaceae</taxon>
        <taxon>Chryseosolibacter</taxon>
    </lineage>
</organism>
<gene>
    <name evidence="2" type="ORF">KK083_23185</name>
</gene>
<feature type="transmembrane region" description="Helical" evidence="1">
    <location>
        <begin position="80"/>
        <end position="99"/>
    </location>
</feature>
<dbReference type="Proteomes" id="UP001319200">
    <property type="component" value="Unassembled WGS sequence"/>
</dbReference>
<keyword evidence="1" id="KW-1133">Transmembrane helix</keyword>